<evidence type="ECO:0000256" key="2">
    <source>
        <dbReference type="ARBA" id="ARBA00005179"/>
    </source>
</evidence>
<evidence type="ECO:0000256" key="3">
    <source>
        <dbReference type="ARBA" id="ARBA00010617"/>
    </source>
</evidence>
<keyword evidence="4 9" id="KW-0349">Heme</keyword>
<keyword evidence="10" id="KW-1133">Transmembrane helix</keyword>
<dbReference type="EMBL" id="KV419434">
    <property type="protein sequence ID" value="KZS88702.1"/>
    <property type="molecule type" value="Genomic_DNA"/>
</dbReference>
<evidence type="ECO:0000256" key="9">
    <source>
        <dbReference type="PIRSR" id="PIRSR602401-1"/>
    </source>
</evidence>
<keyword evidence="12" id="KW-1185">Reference proteome</keyword>
<dbReference type="SUPFAM" id="SSF48264">
    <property type="entry name" value="Cytochrome P450"/>
    <property type="match status" value="1"/>
</dbReference>
<dbReference type="GO" id="GO:0020037">
    <property type="term" value="F:heme binding"/>
    <property type="evidence" value="ECO:0007669"/>
    <property type="project" value="InterPro"/>
</dbReference>
<dbReference type="InterPro" id="IPR050364">
    <property type="entry name" value="Cytochrome_P450_fung"/>
</dbReference>
<comment type="pathway">
    <text evidence="2">Secondary metabolite biosynthesis.</text>
</comment>
<dbReference type="CDD" id="cd11065">
    <property type="entry name" value="CYP64-like"/>
    <property type="match status" value="1"/>
</dbReference>
<protein>
    <submittedName>
        <fullName evidence="11">Cytochrome P450</fullName>
    </submittedName>
</protein>
<dbReference type="Proteomes" id="UP000076722">
    <property type="component" value="Unassembled WGS sequence"/>
</dbReference>
<dbReference type="PANTHER" id="PTHR46300:SF7">
    <property type="entry name" value="P450, PUTATIVE (EUROFUNG)-RELATED"/>
    <property type="match status" value="1"/>
</dbReference>
<keyword evidence="10" id="KW-0812">Transmembrane</keyword>
<dbReference type="PRINTS" id="PR00385">
    <property type="entry name" value="P450"/>
</dbReference>
<dbReference type="STRING" id="1314777.A0A164PGD3"/>
<dbReference type="InterPro" id="IPR001128">
    <property type="entry name" value="Cyt_P450"/>
</dbReference>
<evidence type="ECO:0000256" key="4">
    <source>
        <dbReference type="ARBA" id="ARBA00022617"/>
    </source>
</evidence>
<evidence type="ECO:0000313" key="12">
    <source>
        <dbReference type="Proteomes" id="UP000076722"/>
    </source>
</evidence>
<dbReference type="PRINTS" id="PR00463">
    <property type="entry name" value="EP450I"/>
</dbReference>
<proteinExistence type="inferred from homology"/>
<dbReference type="AlphaFoldDB" id="A0A164PGD3"/>
<gene>
    <name evidence="11" type="ORF">SISNIDRAFT_489943</name>
</gene>
<comment type="cofactor">
    <cofactor evidence="1 9">
        <name>heme</name>
        <dbReference type="ChEBI" id="CHEBI:30413"/>
    </cofactor>
</comment>
<keyword evidence="6" id="KW-0560">Oxidoreductase</keyword>
<dbReference type="InterPro" id="IPR002401">
    <property type="entry name" value="Cyt_P450_E_grp-I"/>
</dbReference>
<dbReference type="PANTHER" id="PTHR46300">
    <property type="entry name" value="P450, PUTATIVE (EUROFUNG)-RELATED-RELATED"/>
    <property type="match status" value="1"/>
</dbReference>
<keyword evidence="7 9" id="KW-0408">Iron</keyword>
<dbReference type="GO" id="GO:0005506">
    <property type="term" value="F:iron ion binding"/>
    <property type="evidence" value="ECO:0007669"/>
    <property type="project" value="InterPro"/>
</dbReference>
<feature type="transmembrane region" description="Helical" evidence="10">
    <location>
        <begin position="21"/>
        <end position="40"/>
    </location>
</feature>
<dbReference type="OrthoDB" id="2789670at2759"/>
<dbReference type="InterPro" id="IPR036396">
    <property type="entry name" value="Cyt_P450_sf"/>
</dbReference>
<evidence type="ECO:0000313" key="11">
    <source>
        <dbReference type="EMBL" id="KZS88702.1"/>
    </source>
</evidence>
<dbReference type="GO" id="GO:0004497">
    <property type="term" value="F:monooxygenase activity"/>
    <property type="evidence" value="ECO:0007669"/>
    <property type="project" value="UniProtKB-KW"/>
</dbReference>
<accession>A0A164PGD3</accession>
<evidence type="ECO:0000256" key="8">
    <source>
        <dbReference type="ARBA" id="ARBA00023033"/>
    </source>
</evidence>
<name>A0A164PGD3_9AGAM</name>
<evidence type="ECO:0000256" key="10">
    <source>
        <dbReference type="SAM" id="Phobius"/>
    </source>
</evidence>
<dbReference type="Pfam" id="PF00067">
    <property type="entry name" value="p450"/>
    <property type="match status" value="1"/>
</dbReference>
<keyword evidence="8" id="KW-0503">Monooxygenase</keyword>
<feature type="binding site" description="axial binding residue" evidence="9">
    <location>
        <position position="457"/>
    </location>
    <ligand>
        <name>heme</name>
        <dbReference type="ChEBI" id="CHEBI:30413"/>
    </ligand>
    <ligandPart>
        <name>Fe</name>
        <dbReference type="ChEBI" id="CHEBI:18248"/>
    </ligandPart>
</feature>
<evidence type="ECO:0000256" key="1">
    <source>
        <dbReference type="ARBA" id="ARBA00001971"/>
    </source>
</evidence>
<reference evidence="11 12" key="1">
    <citation type="journal article" date="2016" name="Mol. Biol. Evol.">
        <title>Comparative Genomics of Early-Diverging Mushroom-Forming Fungi Provides Insights into the Origins of Lignocellulose Decay Capabilities.</title>
        <authorList>
            <person name="Nagy L.G."/>
            <person name="Riley R."/>
            <person name="Tritt A."/>
            <person name="Adam C."/>
            <person name="Daum C."/>
            <person name="Floudas D."/>
            <person name="Sun H."/>
            <person name="Yadav J.S."/>
            <person name="Pangilinan J."/>
            <person name="Larsson K.H."/>
            <person name="Matsuura K."/>
            <person name="Barry K."/>
            <person name="Labutti K."/>
            <person name="Kuo R."/>
            <person name="Ohm R.A."/>
            <person name="Bhattacharya S.S."/>
            <person name="Shirouzu T."/>
            <person name="Yoshinaga Y."/>
            <person name="Martin F.M."/>
            <person name="Grigoriev I.V."/>
            <person name="Hibbett D.S."/>
        </authorList>
    </citation>
    <scope>NUCLEOTIDE SEQUENCE [LARGE SCALE GENOMIC DNA]</scope>
    <source>
        <strain evidence="11 12">HHB9708</strain>
    </source>
</reference>
<evidence type="ECO:0000256" key="7">
    <source>
        <dbReference type="ARBA" id="ARBA00023004"/>
    </source>
</evidence>
<evidence type="ECO:0000256" key="6">
    <source>
        <dbReference type="ARBA" id="ARBA00023002"/>
    </source>
</evidence>
<comment type="similarity">
    <text evidence="3">Belongs to the cytochrome P450 family.</text>
</comment>
<evidence type="ECO:0000256" key="5">
    <source>
        <dbReference type="ARBA" id="ARBA00022723"/>
    </source>
</evidence>
<dbReference type="Gene3D" id="1.10.630.10">
    <property type="entry name" value="Cytochrome P450"/>
    <property type="match status" value="1"/>
</dbReference>
<sequence>MISRNATSSFFSLSIQPLSQLFFLNELLIAIALSIFVYLWRRRSSTPPPPGPRGSLLTGNRSNILGTKEIWKEYAAWGTYYGPVISVKSANVQVIILNSSKAAFDLLDKRSYIYSDRPQTAMFGDLVGLNKGTVRVNLRDPRFPAYRRVAHEEMGPRQMSHYEPAIQESIKLLLKASLSDPKNLYMHLRNLQGRSMMKTTYGYSVESDDDYYVGLAEGWMNVLKHHMKPGQWLVDSYPILKYVPGWMPGAGFKAFATERKAQLNEVLTAPFQWVKSEMAAGRANSSFVSRRLSGPEELNEFDEAIVKQMATSMYVAGIDTVPSVLSTFILNMVLNPDVQKRAQSELDSVVGSERLPRLSDKSNLPYVEALVKEAYRYHPPSPLGSPHCAHQDDVYEDMFIPKGSHVHANIWAITHDESIYPNPEKFDPTRYLVQDPKTCKTPPDPRTFIFGFGRRICSGMHVADAVIFLTIASTLATCNILKSKDEAGNEITPEIKFTGGNVSRPEDFPCRIVPRSDAAMDLMMWPH</sequence>
<organism evidence="11 12">
    <name type="scientific">Sistotremastrum niveocremeum HHB9708</name>
    <dbReference type="NCBI Taxonomy" id="1314777"/>
    <lineage>
        <taxon>Eukaryota</taxon>
        <taxon>Fungi</taxon>
        <taxon>Dikarya</taxon>
        <taxon>Basidiomycota</taxon>
        <taxon>Agaricomycotina</taxon>
        <taxon>Agaricomycetes</taxon>
        <taxon>Sistotremastrales</taxon>
        <taxon>Sistotremastraceae</taxon>
        <taxon>Sertulicium</taxon>
        <taxon>Sertulicium niveocremeum</taxon>
    </lineage>
</organism>
<dbReference type="GO" id="GO:0016705">
    <property type="term" value="F:oxidoreductase activity, acting on paired donors, with incorporation or reduction of molecular oxygen"/>
    <property type="evidence" value="ECO:0007669"/>
    <property type="project" value="InterPro"/>
</dbReference>
<keyword evidence="5 9" id="KW-0479">Metal-binding</keyword>
<keyword evidence="10" id="KW-0472">Membrane</keyword>